<sequence>MNGEVPRNAALARFCDITIELAHTLSLDDSGYEKADQVNYNLSHQAIPQGARDGSATVNYLHQFYTTARRTQTPSPIETCQFFAEIDVRSIILWLAEGPNLVPAAFAEVLEAEHMA</sequence>
<keyword evidence="2" id="KW-1185">Reference proteome</keyword>
<organism evidence="1 2">
    <name type="scientific">Periconia macrospinosa</name>
    <dbReference type="NCBI Taxonomy" id="97972"/>
    <lineage>
        <taxon>Eukaryota</taxon>
        <taxon>Fungi</taxon>
        <taxon>Dikarya</taxon>
        <taxon>Ascomycota</taxon>
        <taxon>Pezizomycotina</taxon>
        <taxon>Dothideomycetes</taxon>
        <taxon>Pleosporomycetidae</taxon>
        <taxon>Pleosporales</taxon>
        <taxon>Massarineae</taxon>
        <taxon>Periconiaceae</taxon>
        <taxon>Periconia</taxon>
    </lineage>
</organism>
<proteinExistence type="predicted"/>
<name>A0A2V1D091_9PLEO</name>
<evidence type="ECO:0000313" key="2">
    <source>
        <dbReference type="Proteomes" id="UP000244855"/>
    </source>
</evidence>
<gene>
    <name evidence="1" type="ORF">DM02DRAFT_734177</name>
</gene>
<dbReference type="Proteomes" id="UP000244855">
    <property type="component" value="Unassembled WGS sequence"/>
</dbReference>
<reference evidence="1 2" key="1">
    <citation type="journal article" date="2018" name="Sci. Rep.">
        <title>Comparative genomics provides insights into the lifestyle and reveals functional heterogeneity of dark septate endophytic fungi.</title>
        <authorList>
            <person name="Knapp D.G."/>
            <person name="Nemeth J.B."/>
            <person name="Barry K."/>
            <person name="Hainaut M."/>
            <person name="Henrissat B."/>
            <person name="Johnson J."/>
            <person name="Kuo A."/>
            <person name="Lim J.H.P."/>
            <person name="Lipzen A."/>
            <person name="Nolan M."/>
            <person name="Ohm R.A."/>
            <person name="Tamas L."/>
            <person name="Grigoriev I.V."/>
            <person name="Spatafora J.W."/>
            <person name="Nagy L.G."/>
            <person name="Kovacs G.M."/>
        </authorList>
    </citation>
    <scope>NUCLEOTIDE SEQUENCE [LARGE SCALE GENOMIC DNA]</scope>
    <source>
        <strain evidence="1 2">DSE2036</strain>
    </source>
</reference>
<evidence type="ECO:0000313" key="1">
    <source>
        <dbReference type="EMBL" id="PVH91426.1"/>
    </source>
</evidence>
<accession>A0A2V1D091</accession>
<dbReference type="AlphaFoldDB" id="A0A2V1D091"/>
<protein>
    <submittedName>
        <fullName evidence="1">Uncharacterized protein</fullName>
    </submittedName>
</protein>
<dbReference type="EMBL" id="KZ805867">
    <property type="protein sequence ID" value="PVH91426.1"/>
    <property type="molecule type" value="Genomic_DNA"/>
</dbReference>